<protein>
    <recommendedName>
        <fullName evidence="4">GB1/RHD3-type G domain-containing protein</fullName>
    </recommendedName>
</protein>
<evidence type="ECO:0000259" key="4">
    <source>
        <dbReference type="PROSITE" id="PS51715"/>
    </source>
</evidence>
<evidence type="ECO:0000256" key="2">
    <source>
        <dbReference type="ARBA" id="ARBA00023134"/>
    </source>
</evidence>
<dbReference type="Pfam" id="PF02263">
    <property type="entry name" value="GBP"/>
    <property type="match status" value="1"/>
</dbReference>
<keyword evidence="1" id="KW-0547">Nucleotide-binding</keyword>
<keyword evidence="2" id="KW-0342">GTP-binding</keyword>
<comment type="caution">
    <text evidence="5">The sequence shown here is derived from an EMBL/GenBank/DDBJ whole genome shotgun (WGS) entry which is preliminary data.</text>
</comment>
<dbReference type="AlphaFoldDB" id="A0A8J2NHB1"/>
<evidence type="ECO:0000256" key="3">
    <source>
        <dbReference type="PROSITE-ProRule" id="PRU01052"/>
    </source>
</evidence>
<gene>
    <name evidence="5" type="ORF">AFUS01_LOCUS1979</name>
</gene>
<dbReference type="InterPro" id="IPR030386">
    <property type="entry name" value="G_GB1_RHD3_dom"/>
</dbReference>
<accession>A0A8J2NHB1</accession>
<dbReference type="GO" id="GO:0005525">
    <property type="term" value="F:GTP binding"/>
    <property type="evidence" value="ECO:0007669"/>
    <property type="project" value="UniProtKB-KW"/>
</dbReference>
<proteinExistence type="inferred from homology"/>
<dbReference type="OrthoDB" id="7788754at2759"/>
<dbReference type="PROSITE" id="PS51715">
    <property type="entry name" value="G_GB1_RHD3"/>
    <property type="match status" value="1"/>
</dbReference>
<dbReference type="EMBL" id="CAJVCH010011043">
    <property type="protein sequence ID" value="CAG7669098.1"/>
    <property type="molecule type" value="Genomic_DNA"/>
</dbReference>
<comment type="similarity">
    <text evidence="3">Belongs to the TRAFAC class dynamin-like GTPase superfamily. GB1/RHD3 GTPase family.</text>
</comment>
<organism evidence="5 6">
    <name type="scientific">Allacma fusca</name>
    <dbReference type="NCBI Taxonomy" id="39272"/>
    <lineage>
        <taxon>Eukaryota</taxon>
        <taxon>Metazoa</taxon>
        <taxon>Ecdysozoa</taxon>
        <taxon>Arthropoda</taxon>
        <taxon>Hexapoda</taxon>
        <taxon>Collembola</taxon>
        <taxon>Symphypleona</taxon>
        <taxon>Sminthuridae</taxon>
        <taxon>Allacma</taxon>
    </lineage>
</organism>
<keyword evidence="6" id="KW-1185">Reference proteome</keyword>
<evidence type="ECO:0000256" key="1">
    <source>
        <dbReference type="ARBA" id="ARBA00022741"/>
    </source>
</evidence>
<dbReference type="PANTHER" id="PTHR10751">
    <property type="entry name" value="GUANYLATE BINDING PROTEIN"/>
    <property type="match status" value="1"/>
</dbReference>
<evidence type="ECO:0000313" key="6">
    <source>
        <dbReference type="Proteomes" id="UP000708208"/>
    </source>
</evidence>
<dbReference type="InterPro" id="IPR015894">
    <property type="entry name" value="Guanylate-bd_N"/>
</dbReference>
<evidence type="ECO:0000313" key="5">
    <source>
        <dbReference type="EMBL" id="CAG7669098.1"/>
    </source>
</evidence>
<sequence>MSELELGITSALAKPQPAKRKSLPAGSAIQILQLHSGPKTRASRNLKLNNQVLRDLVSKVGDYPIAVIVIAGPGRKGKSFMLTYIVRYLQALERTDDGNAGDWMDNDNPDVVMKGKGFTFRNGMARTTDGIWMWSRPFIIKKSKAESPLAVLVMDTEGCFDPYTNEQEQSSIIGLSLLLSSCFIYNDTGLINENTINTLAQFMQYGQIASQSFEGKTFQRLMFLIRDWNTTNEHGAAGGQGFIRRFLASKHGMSEQAARNRQLIQDNFEDYDAYLMPLPGKKVVSEEFTGSIGEMKPEFRNHVERFAVNLVADVAPKRRYA</sequence>
<reference evidence="5" key="1">
    <citation type="submission" date="2021-06" db="EMBL/GenBank/DDBJ databases">
        <authorList>
            <person name="Hodson N. C."/>
            <person name="Mongue J. A."/>
            <person name="Jaron S. K."/>
        </authorList>
    </citation>
    <scope>NUCLEOTIDE SEQUENCE</scope>
</reference>
<name>A0A8J2NHB1_9HEXA</name>
<feature type="domain" description="GB1/RHD3-type G" evidence="4">
    <location>
        <begin position="62"/>
        <end position="316"/>
    </location>
</feature>
<dbReference type="Proteomes" id="UP000708208">
    <property type="component" value="Unassembled WGS sequence"/>
</dbReference>
<dbReference type="GO" id="GO:0003924">
    <property type="term" value="F:GTPase activity"/>
    <property type="evidence" value="ECO:0007669"/>
    <property type="project" value="InterPro"/>
</dbReference>